<comment type="caution">
    <text evidence="8">The sequence shown here is derived from an EMBL/GenBank/DDBJ whole genome shotgun (WGS) entry which is preliminary data.</text>
</comment>
<dbReference type="Proteomes" id="UP001265550">
    <property type="component" value="Unassembled WGS sequence"/>
</dbReference>
<protein>
    <submittedName>
        <fullName evidence="8">DNA-binding NarL/FixJ family response regulator</fullName>
    </submittedName>
</protein>
<evidence type="ECO:0000256" key="5">
    <source>
        <dbReference type="PROSITE-ProRule" id="PRU00169"/>
    </source>
</evidence>
<dbReference type="PANTHER" id="PTHR44688">
    <property type="entry name" value="DNA-BINDING TRANSCRIPTIONAL ACTIVATOR DEVR_DOSR"/>
    <property type="match status" value="1"/>
</dbReference>
<evidence type="ECO:0000313" key="9">
    <source>
        <dbReference type="Proteomes" id="UP001265550"/>
    </source>
</evidence>
<organism evidence="8 9">
    <name type="scientific">Hydrogenophaga laconesensis</name>
    <dbReference type="NCBI Taxonomy" id="1805971"/>
    <lineage>
        <taxon>Bacteria</taxon>
        <taxon>Pseudomonadati</taxon>
        <taxon>Pseudomonadota</taxon>
        <taxon>Betaproteobacteria</taxon>
        <taxon>Burkholderiales</taxon>
        <taxon>Comamonadaceae</taxon>
        <taxon>Hydrogenophaga</taxon>
    </lineage>
</organism>
<keyword evidence="9" id="KW-1185">Reference proteome</keyword>
<name>A0ABU1VGR4_9BURK</name>
<keyword evidence="2" id="KW-0805">Transcription regulation</keyword>
<dbReference type="InterPro" id="IPR036388">
    <property type="entry name" value="WH-like_DNA-bd_sf"/>
</dbReference>
<dbReference type="Gene3D" id="3.40.50.2300">
    <property type="match status" value="1"/>
</dbReference>
<dbReference type="PROSITE" id="PS50110">
    <property type="entry name" value="RESPONSE_REGULATORY"/>
    <property type="match status" value="1"/>
</dbReference>
<evidence type="ECO:0000256" key="1">
    <source>
        <dbReference type="ARBA" id="ARBA00022553"/>
    </source>
</evidence>
<dbReference type="PANTHER" id="PTHR44688:SF16">
    <property type="entry name" value="DNA-BINDING TRANSCRIPTIONAL ACTIVATOR DEVR_DOSR"/>
    <property type="match status" value="1"/>
</dbReference>
<keyword evidence="1 5" id="KW-0597">Phosphoprotein</keyword>
<dbReference type="SUPFAM" id="SSF46894">
    <property type="entry name" value="C-terminal effector domain of the bipartite response regulators"/>
    <property type="match status" value="1"/>
</dbReference>
<dbReference type="GO" id="GO:0003677">
    <property type="term" value="F:DNA binding"/>
    <property type="evidence" value="ECO:0007669"/>
    <property type="project" value="UniProtKB-KW"/>
</dbReference>
<dbReference type="CDD" id="cd17535">
    <property type="entry name" value="REC_NarL-like"/>
    <property type="match status" value="1"/>
</dbReference>
<dbReference type="Gene3D" id="1.10.10.10">
    <property type="entry name" value="Winged helix-like DNA-binding domain superfamily/Winged helix DNA-binding domain"/>
    <property type="match status" value="1"/>
</dbReference>
<dbReference type="RefSeq" id="WP_310309408.1">
    <property type="nucleotide sequence ID" value="NZ_JAVDWE010000015.1"/>
</dbReference>
<feature type="domain" description="Response regulatory" evidence="7">
    <location>
        <begin position="18"/>
        <end position="140"/>
    </location>
</feature>
<dbReference type="Pfam" id="PF00072">
    <property type="entry name" value="Response_reg"/>
    <property type="match status" value="1"/>
</dbReference>
<evidence type="ECO:0000313" key="8">
    <source>
        <dbReference type="EMBL" id="MDR7096674.1"/>
    </source>
</evidence>
<accession>A0ABU1VGR4</accession>
<dbReference type="InterPro" id="IPR016032">
    <property type="entry name" value="Sig_transdc_resp-reg_C-effctor"/>
</dbReference>
<reference evidence="8 9" key="1">
    <citation type="submission" date="2023-07" db="EMBL/GenBank/DDBJ databases">
        <title>Sorghum-associated microbial communities from plants grown in Nebraska, USA.</title>
        <authorList>
            <person name="Schachtman D."/>
        </authorList>
    </citation>
    <scope>NUCLEOTIDE SEQUENCE [LARGE SCALE GENOMIC DNA]</scope>
    <source>
        <strain evidence="8 9">BE240</strain>
    </source>
</reference>
<keyword evidence="4" id="KW-0804">Transcription</keyword>
<keyword evidence="3 8" id="KW-0238">DNA-binding</keyword>
<gene>
    <name evidence="8" type="ORF">J2X09_004431</name>
</gene>
<dbReference type="InterPro" id="IPR011006">
    <property type="entry name" value="CheY-like_superfamily"/>
</dbReference>
<dbReference type="SMART" id="SM00421">
    <property type="entry name" value="HTH_LUXR"/>
    <property type="match status" value="1"/>
</dbReference>
<dbReference type="PROSITE" id="PS50043">
    <property type="entry name" value="HTH_LUXR_2"/>
    <property type="match status" value="1"/>
</dbReference>
<evidence type="ECO:0000256" key="4">
    <source>
        <dbReference type="ARBA" id="ARBA00023163"/>
    </source>
</evidence>
<proteinExistence type="predicted"/>
<dbReference type="SUPFAM" id="SSF52172">
    <property type="entry name" value="CheY-like"/>
    <property type="match status" value="1"/>
</dbReference>
<evidence type="ECO:0000259" key="6">
    <source>
        <dbReference type="PROSITE" id="PS50043"/>
    </source>
</evidence>
<dbReference type="PRINTS" id="PR00038">
    <property type="entry name" value="HTHLUXR"/>
</dbReference>
<evidence type="ECO:0000256" key="3">
    <source>
        <dbReference type="ARBA" id="ARBA00023125"/>
    </source>
</evidence>
<dbReference type="CDD" id="cd06170">
    <property type="entry name" value="LuxR_C_like"/>
    <property type="match status" value="1"/>
</dbReference>
<sequence length="226" mass="24437">MHALVAPPAHTEPRETTGLLVVDDHDLLRLGLLTLVQAHASESGRKIRVLESRTLQEALELYARHRHRIGLVLLDLHLPDAHGLSGLSAFVKDFPDAPVVVLSGVSDPGLMRHALSRGARAYLTKSGDLNEVIGYIRSLGLFGAGSPGDAPPAPEPVMRTARSANGQPLQLTERQAQVLDWILAGQSNRDIAERAHLSEGTVKNHVSALLLLFGVRSRAQLISLLR</sequence>
<dbReference type="InterPro" id="IPR000792">
    <property type="entry name" value="Tscrpt_reg_LuxR_C"/>
</dbReference>
<dbReference type="SMART" id="SM00448">
    <property type="entry name" value="REC"/>
    <property type="match status" value="1"/>
</dbReference>
<dbReference type="InterPro" id="IPR001789">
    <property type="entry name" value="Sig_transdc_resp-reg_receiver"/>
</dbReference>
<dbReference type="Pfam" id="PF00196">
    <property type="entry name" value="GerE"/>
    <property type="match status" value="1"/>
</dbReference>
<dbReference type="EMBL" id="JAVDWE010000015">
    <property type="protein sequence ID" value="MDR7096674.1"/>
    <property type="molecule type" value="Genomic_DNA"/>
</dbReference>
<feature type="domain" description="HTH luxR-type" evidence="6">
    <location>
        <begin position="164"/>
        <end position="226"/>
    </location>
</feature>
<evidence type="ECO:0000259" key="7">
    <source>
        <dbReference type="PROSITE" id="PS50110"/>
    </source>
</evidence>
<evidence type="ECO:0000256" key="2">
    <source>
        <dbReference type="ARBA" id="ARBA00023015"/>
    </source>
</evidence>
<feature type="modified residue" description="4-aspartylphosphate" evidence="5">
    <location>
        <position position="75"/>
    </location>
</feature>
<dbReference type="InterPro" id="IPR058245">
    <property type="entry name" value="NreC/VraR/RcsB-like_REC"/>
</dbReference>